<dbReference type="PIRSF" id="PIRSF017082">
    <property type="entry name" value="YflP"/>
    <property type="match status" value="1"/>
</dbReference>
<dbReference type="Gene3D" id="3.40.190.150">
    <property type="entry name" value="Bordetella uptake gene, domain 1"/>
    <property type="match status" value="1"/>
</dbReference>
<name>A0A2N5CDF2_9BURK</name>
<comment type="caution">
    <text evidence="3">The sequence shown here is derived from an EMBL/GenBank/DDBJ whole genome shotgun (WGS) entry which is preliminary data.</text>
</comment>
<protein>
    <submittedName>
        <fullName evidence="3">ABC transporter substrate-binding protein</fullName>
    </submittedName>
</protein>
<feature type="signal peptide" evidence="2">
    <location>
        <begin position="1"/>
        <end position="20"/>
    </location>
</feature>
<comment type="similarity">
    <text evidence="1">Belongs to the UPF0065 (bug) family.</text>
</comment>
<dbReference type="CDD" id="cd07012">
    <property type="entry name" value="PBP2_Bug_TTT"/>
    <property type="match status" value="1"/>
</dbReference>
<dbReference type="AlphaFoldDB" id="A0A2N5CDF2"/>
<organism evidence="3 4">
    <name type="scientific">Cupriavidus pauculus</name>
    <dbReference type="NCBI Taxonomy" id="82633"/>
    <lineage>
        <taxon>Bacteria</taxon>
        <taxon>Pseudomonadati</taxon>
        <taxon>Pseudomonadota</taxon>
        <taxon>Betaproteobacteria</taxon>
        <taxon>Burkholderiales</taxon>
        <taxon>Burkholderiaceae</taxon>
        <taxon>Cupriavidus</taxon>
    </lineage>
</organism>
<dbReference type="PANTHER" id="PTHR42928:SF5">
    <property type="entry name" value="BLR1237 PROTEIN"/>
    <property type="match status" value="1"/>
</dbReference>
<accession>A0A2N5CDF2</accession>
<dbReference type="InterPro" id="IPR042100">
    <property type="entry name" value="Bug_dom1"/>
</dbReference>
<feature type="chain" id="PRO_5014639467" evidence="2">
    <location>
        <begin position="21"/>
        <end position="318"/>
    </location>
</feature>
<evidence type="ECO:0000313" key="4">
    <source>
        <dbReference type="Proteomes" id="UP000234341"/>
    </source>
</evidence>
<proteinExistence type="inferred from homology"/>
<dbReference type="Gene3D" id="3.40.190.10">
    <property type="entry name" value="Periplasmic binding protein-like II"/>
    <property type="match status" value="1"/>
</dbReference>
<evidence type="ECO:0000313" key="3">
    <source>
        <dbReference type="EMBL" id="PLQ00249.1"/>
    </source>
</evidence>
<dbReference type="RefSeq" id="WP_101681620.1">
    <property type="nucleotide sequence ID" value="NZ_PJRP01000004.1"/>
</dbReference>
<evidence type="ECO:0000256" key="2">
    <source>
        <dbReference type="SAM" id="SignalP"/>
    </source>
</evidence>
<sequence length="318" mass="33370">MLKSIAVFLSATALSMSASAETYPSKPIMLVVPFAAGGTVNLMGRIVAEHMGEQLKQPVVVDNKAGAGGAIGAGIVAKAAPDGYTLLLGSMGQAVQPLLTKRLSYDPKQLIPIATFATVSNVLAVSNNTPAKNVSELVSYSKANPGKLNMASAGMGSINQLIGELFMSRTGAEFVHVPYKGAGPAGVDLLSGQVQLIFANLPNVLPYAKAGKVRLLAVASEKRDPAIPNVPTFAEAGVKDAVVESWYGLMAPAGTKPEIVKKLQDALLVASRDKRFVTQLAEQGARPYPGSSADMTRLMEKESKRWAEVVEHGKISLD</sequence>
<gene>
    <name evidence="3" type="ORF">CYJ10_11340</name>
</gene>
<reference evidence="3 4" key="1">
    <citation type="submission" date="2017-12" db="EMBL/GenBank/DDBJ databases">
        <title>Genome sequence of the active heterotrophic nitrifier-denitrifier, Cupriavidus pauculus UM1.</title>
        <authorList>
            <person name="Putonti C."/>
            <person name="Castignetti D."/>
        </authorList>
    </citation>
    <scope>NUCLEOTIDE SEQUENCE [LARGE SCALE GENOMIC DNA]</scope>
    <source>
        <strain evidence="3 4">UM1</strain>
    </source>
</reference>
<dbReference type="SUPFAM" id="SSF53850">
    <property type="entry name" value="Periplasmic binding protein-like II"/>
    <property type="match status" value="1"/>
</dbReference>
<keyword evidence="2" id="KW-0732">Signal</keyword>
<evidence type="ECO:0000256" key="1">
    <source>
        <dbReference type="ARBA" id="ARBA00006987"/>
    </source>
</evidence>
<dbReference type="OrthoDB" id="5171643at2"/>
<dbReference type="Proteomes" id="UP000234341">
    <property type="component" value="Unassembled WGS sequence"/>
</dbReference>
<dbReference type="EMBL" id="PJRP01000004">
    <property type="protein sequence ID" value="PLQ00249.1"/>
    <property type="molecule type" value="Genomic_DNA"/>
</dbReference>
<dbReference type="PANTHER" id="PTHR42928">
    <property type="entry name" value="TRICARBOXYLATE-BINDING PROTEIN"/>
    <property type="match status" value="1"/>
</dbReference>
<dbReference type="Pfam" id="PF03401">
    <property type="entry name" value="TctC"/>
    <property type="match status" value="1"/>
</dbReference>
<dbReference type="InterPro" id="IPR005064">
    <property type="entry name" value="BUG"/>
</dbReference>